<protein>
    <submittedName>
        <fullName evidence="2">Uncharacterized protein</fullName>
    </submittedName>
</protein>
<evidence type="ECO:0000313" key="3">
    <source>
        <dbReference type="Proteomes" id="UP000308196"/>
    </source>
</evidence>
<feature type="signal peptide" evidence="1">
    <location>
        <begin position="1"/>
        <end position="23"/>
    </location>
</feature>
<organism evidence="2 3">
    <name type="scientific">Sphingobacterium thalpophilum</name>
    <dbReference type="NCBI Taxonomy" id="259"/>
    <lineage>
        <taxon>Bacteria</taxon>
        <taxon>Pseudomonadati</taxon>
        <taxon>Bacteroidota</taxon>
        <taxon>Sphingobacteriia</taxon>
        <taxon>Sphingobacteriales</taxon>
        <taxon>Sphingobacteriaceae</taxon>
        <taxon>Sphingobacterium</taxon>
    </lineage>
</organism>
<gene>
    <name evidence="2" type="ORF">NCTC11429_04639</name>
</gene>
<name>A0A4U9VYA7_9SPHI</name>
<evidence type="ECO:0000256" key="1">
    <source>
        <dbReference type="SAM" id="SignalP"/>
    </source>
</evidence>
<feature type="chain" id="PRO_5020956855" evidence="1">
    <location>
        <begin position="24"/>
        <end position="76"/>
    </location>
</feature>
<dbReference type="RefSeq" id="WP_028070189.1">
    <property type="nucleotide sequence ID" value="NZ_CP141191.1"/>
</dbReference>
<dbReference type="AlphaFoldDB" id="A0A4U9VYA7"/>
<sequence>MNRLFTTAALLCALSLGFTSCSKDELYPTANRYIVMYKGEKLNNEADELYVIQAGSITAASGNATYNINFKRFIKQ</sequence>
<dbReference type="PROSITE" id="PS51257">
    <property type="entry name" value="PROKAR_LIPOPROTEIN"/>
    <property type="match status" value="1"/>
</dbReference>
<dbReference type="EMBL" id="LR590484">
    <property type="protein sequence ID" value="VTR52675.1"/>
    <property type="molecule type" value="Genomic_DNA"/>
</dbReference>
<proteinExistence type="predicted"/>
<dbReference type="STRING" id="1123265.GCA_000686625_03429"/>
<accession>A0A4U9VYA7</accession>
<dbReference type="GeneID" id="78465216"/>
<evidence type="ECO:0000313" key="2">
    <source>
        <dbReference type="EMBL" id="VTR52675.1"/>
    </source>
</evidence>
<dbReference type="Proteomes" id="UP000308196">
    <property type="component" value="Chromosome"/>
</dbReference>
<reference evidence="2 3" key="1">
    <citation type="submission" date="2019-05" db="EMBL/GenBank/DDBJ databases">
        <authorList>
            <consortium name="Pathogen Informatics"/>
        </authorList>
    </citation>
    <scope>NUCLEOTIDE SEQUENCE [LARGE SCALE GENOMIC DNA]</scope>
    <source>
        <strain evidence="2 3">NCTC11429</strain>
    </source>
</reference>
<dbReference type="KEGG" id="stha:NCTC11429_04639"/>
<keyword evidence="1" id="KW-0732">Signal</keyword>